<dbReference type="PANTHER" id="PTHR30546">
    <property type="entry name" value="FLAVODOXIN-RELATED PROTEIN WRBA-RELATED"/>
    <property type="match status" value="1"/>
</dbReference>
<keyword evidence="4" id="KW-1185">Reference proteome</keyword>
<dbReference type="InterPro" id="IPR005025">
    <property type="entry name" value="FMN_Rdtase-like_dom"/>
</dbReference>
<dbReference type="EMBL" id="FOQA01000004">
    <property type="protein sequence ID" value="SFH89239.1"/>
    <property type="molecule type" value="Genomic_DNA"/>
</dbReference>
<gene>
    <name evidence="3" type="ORF">SAMN05192551_10473</name>
</gene>
<dbReference type="RefSeq" id="WP_093371453.1">
    <property type="nucleotide sequence ID" value="NZ_FOQA01000004.1"/>
</dbReference>
<dbReference type="AlphaFoldDB" id="A0A1I3DRR2"/>
<dbReference type="PANTHER" id="PTHR30546:SF23">
    <property type="entry name" value="FLAVOPROTEIN-LIKE PROTEIN YCP4-RELATED"/>
    <property type="match status" value="1"/>
</dbReference>
<evidence type="ECO:0000259" key="2">
    <source>
        <dbReference type="PROSITE" id="PS50902"/>
    </source>
</evidence>
<proteinExistence type="inferred from homology"/>
<name>A0A1I3DRR2_9FIRM</name>
<dbReference type="InterPro" id="IPR010089">
    <property type="entry name" value="Flavoprotein_WrbA-like"/>
</dbReference>
<sequence length="207" mass="22409">MEKVKLAIVYYSFTGTNQKMAKWAAEAAQKAGAEVKILKVKEVVPQSVIDADPMRKANDESSKDIPEVSNQDLEWADAFLFSFPTRFGMLPSQIKSFLDQTGPLWAEGKLANKVVSAMTSAQNQHGGQEATILSFYTMMHHWGAIVASPGYTDPVIFGAGGNPYGISVTVDGEGNMSGDQESIKAAIQHQANRTIQVAGWVKEGLKA</sequence>
<dbReference type="FunFam" id="3.40.50.360:FF:000001">
    <property type="entry name" value="NAD(P)H dehydrogenase (Quinone) FQR1-like"/>
    <property type="match status" value="1"/>
</dbReference>
<feature type="domain" description="Flavodoxin-like" evidence="2">
    <location>
        <begin position="6"/>
        <end position="191"/>
    </location>
</feature>
<evidence type="ECO:0000313" key="4">
    <source>
        <dbReference type="Proteomes" id="UP000199287"/>
    </source>
</evidence>
<accession>A0A1I3DRR2</accession>
<comment type="similarity">
    <text evidence="1">Belongs to the WrbA family.</text>
</comment>
<dbReference type="Gene3D" id="3.40.50.360">
    <property type="match status" value="1"/>
</dbReference>
<dbReference type="NCBIfam" id="TIGR01755">
    <property type="entry name" value="flav_wrbA"/>
    <property type="match status" value="1"/>
</dbReference>
<dbReference type="NCBIfam" id="NF002999">
    <property type="entry name" value="PRK03767.1"/>
    <property type="match status" value="1"/>
</dbReference>
<evidence type="ECO:0000256" key="1">
    <source>
        <dbReference type="ARBA" id="ARBA00006961"/>
    </source>
</evidence>
<dbReference type="Proteomes" id="UP000199287">
    <property type="component" value="Unassembled WGS sequence"/>
</dbReference>
<dbReference type="GO" id="GO:0016020">
    <property type="term" value="C:membrane"/>
    <property type="evidence" value="ECO:0007669"/>
    <property type="project" value="TreeGrafter"/>
</dbReference>
<dbReference type="STRING" id="69895.SAMN05192551_10473"/>
<dbReference type="GO" id="GO:0010181">
    <property type="term" value="F:FMN binding"/>
    <property type="evidence" value="ECO:0007669"/>
    <property type="project" value="InterPro"/>
</dbReference>
<dbReference type="OrthoDB" id="9801479at2"/>
<dbReference type="SUPFAM" id="SSF52218">
    <property type="entry name" value="Flavoproteins"/>
    <property type="match status" value="1"/>
</dbReference>
<dbReference type="GO" id="GO:0003955">
    <property type="term" value="F:NAD(P)H dehydrogenase (quinone) activity"/>
    <property type="evidence" value="ECO:0007669"/>
    <property type="project" value="InterPro"/>
</dbReference>
<dbReference type="Pfam" id="PF03358">
    <property type="entry name" value="FMN_red"/>
    <property type="match status" value="1"/>
</dbReference>
<organism evidence="3 4">
    <name type="scientific">Tindallia magadiensis</name>
    <dbReference type="NCBI Taxonomy" id="69895"/>
    <lineage>
        <taxon>Bacteria</taxon>
        <taxon>Bacillati</taxon>
        <taxon>Bacillota</taxon>
        <taxon>Clostridia</taxon>
        <taxon>Peptostreptococcales</taxon>
        <taxon>Tindalliaceae</taxon>
        <taxon>Tindallia</taxon>
    </lineage>
</organism>
<reference evidence="4" key="1">
    <citation type="submission" date="2016-10" db="EMBL/GenBank/DDBJ databases">
        <authorList>
            <person name="Varghese N."/>
            <person name="Submissions S."/>
        </authorList>
    </citation>
    <scope>NUCLEOTIDE SEQUENCE [LARGE SCALE GENOMIC DNA]</scope>
    <source>
        <strain evidence="4">Z-7934</strain>
    </source>
</reference>
<dbReference type="InterPro" id="IPR029039">
    <property type="entry name" value="Flavoprotein-like_sf"/>
</dbReference>
<dbReference type="InterPro" id="IPR008254">
    <property type="entry name" value="Flavodoxin/NO_synth"/>
</dbReference>
<protein>
    <submittedName>
        <fullName evidence="3">NAD(P)H dehydrogenase (Quinone)</fullName>
    </submittedName>
</protein>
<dbReference type="PROSITE" id="PS50902">
    <property type="entry name" value="FLAVODOXIN_LIKE"/>
    <property type="match status" value="1"/>
</dbReference>
<evidence type="ECO:0000313" key="3">
    <source>
        <dbReference type="EMBL" id="SFH89239.1"/>
    </source>
</evidence>